<sequence length="188" mass="21939">MLIESLTSLNEQIHFLSLLWLFPIIFMFHDFEEILTIERWVTQHGARIQSSLPPFARKLYQASFQMNTLNFAKDVLAIFIVIVTVTVLAVFYSFYLPFIAALHLFFLHVFTHIFQSVYFRLYAPGVLTSIVLVLPYSLYTYYRLLTDHIVGPRDLLWGLILLLVVLPPALLLLLQGRKRYVTNTQTKL</sequence>
<reference evidence="2 3" key="1">
    <citation type="submission" date="2019-11" db="EMBL/GenBank/DDBJ databases">
        <title>Draft genome sequences of five Paenibacillus species of dairy origin.</title>
        <authorList>
            <person name="Olajide A.M."/>
            <person name="Chen S."/>
            <person name="Lapointe G."/>
        </authorList>
    </citation>
    <scope>NUCLEOTIDE SEQUENCE [LARGE SCALE GENOMIC DNA]</scope>
    <source>
        <strain evidence="2 3">12CR55</strain>
    </source>
</reference>
<keyword evidence="1" id="KW-1133">Transmembrane helix</keyword>
<accession>A0A7X2YZ32</accession>
<dbReference type="EMBL" id="WNZW01000001">
    <property type="protein sequence ID" value="MUG44601.1"/>
    <property type="molecule type" value="Genomic_DNA"/>
</dbReference>
<evidence type="ECO:0000313" key="3">
    <source>
        <dbReference type="Proteomes" id="UP000447876"/>
    </source>
</evidence>
<dbReference type="Pfam" id="PF13787">
    <property type="entry name" value="HXXEE"/>
    <property type="match status" value="1"/>
</dbReference>
<dbReference type="InterPro" id="IPR025671">
    <property type="entry name" value="HXXEE"/>
</dbReference>
<evidence type="ECO:0000256" key="1">
    <source>
        <dbReference type="SAM" id="Phobius"/>
    </source>
</evidence>
<protein>
    <submittedName>
        <fullName evidence="2">HXXEE domain-containing protein</fullName>
    </submittedName>
</protein>
<dbReference type="Proteomes" id="UP000447876">
    <property type="component" value="Unassembled WGS sequence"/>
</dbReference>
<organism evidence="2 3">
    <name type="scientific">Paenibacillus woosongensis</name>
    <dbReference type="NCBI Taxonomy" id="307580"/>
    <lineage>
        <taxon>Bacteria</taxon>
        <taxon>Bacillati</taxon>
        <taxon>Bacillota</taxon>
        <taxon>Bacilli</taxon>
        <taxon>Bacillales</taxon>
        <taxon>Paenibacillaceae</taxon>
        <taxon>Paenibacillus</taxon>
    </lineage>
</organism>
<keyword evidence="1" id="KW-0812">Transmembrane</keyword>
<dbReference type="AlphaFoldDB" id="A0A7X2YZ32"/>
<proteinExistence type="predicted"/>
<dbReference type="OrthoDB" id="5195477at2"/>
<name>A0A7X2YZ32_9BACL</name>
<feature type="transmembrane region" description="Helical" evidence="1">
    <location>
        <begin position="154"/>
        <end position="174"/>
    </location>
</feature>
<feature type="transmembrane region" description="Helical" evidence="1">
    <location>
        <begin position="12"/>
        <end position="29"/>
    </location>
</feature>
<dbReference type="RefSeq" id="WP_155609943.1">
    <property type="nucleotide sequence ID" value="NZ_WNZW01000001.1"/>
</dbReference>
<gene>
    <name evidence="2" type="ORF">GNP95_06285</name>
</gene>
<feature type="transmembrane region" description="Helical" evidence="1">
    <location>
        <begin position="121"/>
        <end position="142"/>
    </location>
</feature>
<comment type="caution">
    <text evidence="2">The sequence shown here is derived from an EMBL/GenBank/DDBJ whole genome shotgun (WGS) entry which is preliminary data.</text>
</comment>
<evidence type="ECO:0000313" key="2">
    <source>
        <dbReference type="EMBL" id="MUG44601.1"/>
    </source>
</evidence>
<keyword evidence="1" id="KW-0472">Membrane</keyword>
<feature type="transmembrane region" description="Helical" evidence="1">
    <location>
        <begin position="75"/>
        <end position="92"/>
    </location>
</feature>